<dbReference type="SUPFAM" id="SSF55785">
    <property type="entry name" value="PYP-like sensor domain (PAS domain)"/>
    <property type="match status" value="1"/>
</dbReference>
<dbReference type="InterPro" id="IPR013656">
    <property type="entry name" value="PAS_4"/>
</dbReference>
<dbReference type="Proteomes" id="UP001203423">
    <property type="component" value="Unassembled WGS sequence"/>
</dbReference>
<keyword evidence="3" id="KW-1185">Reference proteome</keyword>
<dbReference type="RefSeq" id="WP_248941599.1">
    <property type="nucleotide sequence ID" value="NZ_JAKIKS010000078.1"/>
</dbReference>
<dbReference type="SUPFAM" id="SSF88659">
    <property type="entry name" value="Sigma3 and sigma4 domains of RNA polymerase sigma factors"/>
    <property type="match status" value="1"/>
</dbReference>
<proteinExistence type="predicted"/>
<reference evidence="2 3" key="1">
    <citation type="submission" date="2022-01" db="EMBL/GenBank/DDBJ databases">
        <title>Whole genome-based taxonomy of the Shewanellaceae.</title>
        <authorList>
            <person name="Martin-Rodriguez A.J."/>
        </authorList>
    </citation>
    <scope>NUCLEOTIDE SEQUENCE [LARGE SCALE GENOMIC DNA]</scope>
    <source>
        <strain evidence="2 3">DSM 17177</strain>
    </source>
</reference>
<dbReference type="Gene3D" id="1.10.10.10">
    <property type="entry name" value="Winged helix-like DNA-binding domain superfamily/Winged helix DNA-binding domain"/>
    <property type="match status" value="1"/>
</dbReference>
<name>A0ABT0LES8_9GAMM</name>
<evidence type="ECO:0000259" key="1">
    <source>
        <dbReference type="Pfam" id="PF08448"/>
    </source>
</evidence>
<evidence type="ECO:0000313" key="2">
    <source>
        <dbReference type="EMBL" id="MCL1126209.1"/>
    </source>
</evidence>
<dbReference type="InterPro" id="IPR013324">
    <property type="entry name" value="RNA_pol_sigma_r3/r4-like"/>
</dbReference>
<feature type="domain" description="PAS fold-4" evidence="1">
    <location>
        <begin position="12"/>
        <end position="116"/>
    </location>
</feature>
<dbReference type="InterPro" id="IPR035965">
    <property type="entry name" value="PAS-like_dom_sf"/>
</dbReference>
<sequence>MIPNMFKTMILNSTDPMGIKDNQSVFVMVNKAYLALLNLPKDFNIEGKKDCELPVATAEFAELFKQHDRKTEQQGKTVKSLEVHRFGKEQLIQPYIFNKTPLYYDNGDILGTLFHGIPQHHSILLFSDIILGKLNMLDQSKVNHKKTASWIIHHPTEVLTNEQWEALYLFSLGFSYNEISIRLNISKSAVQGRIERACDVLRLDTFNIQSFIRESGWLSSIPASLLKNSSIIMTD</sequence>
<accession>A0ABT0LES8</accession>
<dbReference type="Gene3D" id="3.30.450.20">
    <property type="entry name" value="PAS domain"/>
    <property type="match status" value="1"/>
</dbReference>
<comment type="caution">
    <text evidence="2">The sequence shown here is derived from an EMBL/GenBank/DDBJ whole genome shotgun (WGS) entry which is preliminary data.</text>
</comment>
<dbReference type="InterPro" id="IPR036388">
    <property type="entry name" value="WH-like_DNA-bd_sf"/>
</dbReference>
<protein>
    <submittedName>
        <fullName evidence="2">PAS domain-containing protein</fullName>
    </submittedName>
</protein>
<organism evidence="2 3">
    <name type="scientific">Shewanella surugensis</name>
    <dbReference type="NCBI Taxonomy" id="212020"/>
    <lineage>
        <taxon>Bacteria</taxon>
        <taxon>Pseudomonadati</taxon>
        <taxon>Pseudomonadota</taxon>
        <taxon>Gammaproteobacteria</taxon>
        <taxon>Alteromonadales</taxon>
        <taxon>Shewanellaceae</taxon>
        <taxon>Shewanella</taxon>
    </lineage>
</organism>
<evidence type="ECO:0000313" key="3">
    <source>
        <dbReference type="Proteomes" id="UP001203423"/>
    </source>
</evidence>
<dbReference type="Pfam" id="PF08448">
    <property type="entry name" value="PAS_4"/>
    <property type="match status" value="1"/>
</dbReference>
<gene>
    <name evidence="2" type="ORF">L2764_17425</name>
</gene>
<dbReference type="EMBL" id="JAKIKS010000078">
    <property type="protein sequence ID" value="MCL1126209.1"/>
    <property type="molecule type" value="Genomic_DNA"/>
</dbReference>